<dbReference type="PANTHER" id="PTHR20857:SF15">
    <property type="entry name" value="THIAMINE-PHOSPHATE SYNTHASE"/>
    <property type="match status" value="1"/>
</dbReference>
<feature type="domain" description="Thiamine phosphate synthase/TenI" evidence="10">
    <location>
        <begin position="43"/>
        <end position="209"/>
    </location>
</feature>
<dbReference type="AlphaFoldDB" id="A0A1I1X0B4"/>
<dbReference type="OrthoDB" id="9810880at2"/>
<feature type="binding site" evidence="9">
    <location>
        <begin position="48"/>
        <end position="52"/>
    </location>
    <ligand>
        <name>4-amino-2-methyl-5-(diphosphooxymethyl)pyrimidine</name>
        <dbReference type="ChEBI" id="CHEBI:57841"/>
    </ligand>
</feature>
<evidence type="ECO:0000256" key="4">
    <source>
        <dbReference type="ARBA" id="ARBA00022842"/>
    </source>
</evidence>
<keyword evidence="3 9" id="KW-0479">Metal-binding</keyword>
<dbReference type="Pfam" id="PF02581">
    <property type="entry name" value="TMP-TENI"/>
    <property type="match status" value="1"/>
</dbReference>
<evidence type="ECO:0000313" key="11">
    <source>
        <dbReference type="EMBL" id="SFD98790.1"/>
    </source>
</evidence>
<gene>
    <name evidence="9" type="primary">thiE</name>
    <name evidence="11" type="ORF">SAMN02745121_02541</name>
</gene>
<dbReference type="CDD" id="cd00564">
    <property type="entry name" value="TMP_TenI"/>
    <property type="match status" value="1"/>
</dbReference>
<comment type="catalytic activity">
    <reaction evidence="7 9">
        <text>2-(2-carboxy-4-methylthiazol-5-yl)ethyl phosphate + 4-amino-2-methyl-5-(diphosphooxymethyl)pyrimidine + 2 H(+) = thiamine phosphate + CO2 + diphosphate</text>
        <dbReference type="Rhea" id="RHEA:47848"/>
        <dbReference type="ChEBI" id="CHEBI:15378"/>
        <dbReference type="ChEBI" id="CHEBI:16526"/>
        <dbReference type="ChEBI" id="CHEBI:33019"/>
        <dbReference type="ChEBI" id="CHEBI:37575"/>
        <dbReference type="ChEBI" id="CHEBI:57841"/>
        <dbReference type="ChEBI" id="CHEBI:62890"/>
        <dbReference type="EC" id="2.5.1.3"/>
    </reaction>
</comment>
<dbReference type="Proteomes" id="UP000199400">
    <property type="component" value="Unassembled WGS sequence"/>
</dbReference>
<keyword evidence="4 9" id="KW-0460">Magnesium</keyword>
<feature type="binding site" evidence="9">
    <location>
        <position position="99"/>
    </location>
    <ligand>
        <name>Mg(2+)</name>
        <dbReference type="ChEBI" id="CHEBI:18420"/>
    </ligand>
</feature>
<keyword evidence="5 9" id="KW-0784">Thiamine biosynthesis</keyword>
<comment type="catalytic activity">
    <reaction evidence="8 9">
        <text>2-[(2R,5Z)-2-carboxy-4-methylthiazol-5(2H)-ylidene]ethyl phosphate + 4-amino-2-methyl-5-(diphosphooxymethyl)pyrimidine + 2 H(+) = thiamine phosphate + CO2 + diphosphate</text>
        <dbReference type="Rhea" id="RHEA:47844"/>
        <dbReference type="ChEBI" id="CHEBI:15378"/>
        <dbReference type="ChEBI" id="CHEBI:16526"/>
        <dbReference type="ChEBI" id="CHEBI:33019"/>
        <dbReference type="ChEBI" id="CHEBI:37575"/>
        <dbReference type="ChEBI" id="CHEBI:57841"/>
        <dbReference type="ChEBI" id="CHEBI:62899"/>
        <dbReference type="EC" id="2.5.1.3"/>
    </reaction>
</comment>
<dbReference type="Gene3D" id="3.20.20.70">
    <property type="entry name" value="Aldolase class I"/>
    <property type="match status" value="1"/>
</dbReference>
<dbReference type="GO" id="GO:0005737">
    <property type="term" value="C:cytoplasm"/>
    <property type="evidence" value="ECO:0007669"/>
    <property type="project" value="TreeGrafter"/>
</dbReference>
<evidence type="ECO:0000256" key="9">
    <source>
        <dbReference type="HAMAP-Rule" id="MF_00097"/>
    </source>
</evidence>
<dbReference type="InterPro" id="IPR022998">
    <property type="entry name" value="ThiamineP_synth_TenI"/>
</dbReference>
<feature type="binding site" evidence="9">
    <location>
        <position position="80"/>
    </location>
    <ligand>
        <name>4-amino-2-methyl-5-(diphosphooxymethyl)pyrimidine</name>
        <dbReference type="ChEBI" id="CHEBI:57841"/>
    </ligand>
</feature>
<evidence type="ECO:0000256" key="2">
    <source>
        <dbReference type="ARBA" id="ARBA00022679"/>
    </source>
</evidence>
<name>A0A1I1X0B4_9BACT</name>
<evidence type="ECO:0000256" key="3">
    <source>
        <dbReference type="ARBA" id="ARBA00022723"/>
    </source>
</evidence>
<dbReference type="EMBL" id="FOMX01000007">
    <property type="protein sequence ID" value="SFD98790.1"/>
    <property type="molecule type" value="Genomic_DNA"/>
</dbReference>
<evidence type="ECO:0000256" key="1">
    <source>
        <dbReference type="ARBA" id="ARBA00005165"/>
    </source>
</evidence>
<dbReference type="InterPro" id="IPR013785">
    <property type="entry name" value="Aldolase_TIM"/>
</dbReference>
<proteinExistence type="inferred from homology"/>
<reference evidence="12" key="1">
    <citation type="submission" date="2016-10" db="EMBL/GenBank/DDBJ databases">
        <authorList>
            <person name="Varghese N."/>
            <person name="Submissions S."/>
        </authorList>
    </citation>
    <scope>NUCLEOTIDE SEQUENCE [LARGE SCALE GENOMIC DNA]</scope>
    <source>
        <strain evidence="12">ATCC 25963</strain>
    </source>
</reference>
<dbReference type="InterPro" id="IPR036206">
    <property type="entry name" value="ThiamineP_synth_sf"/>
</dbReference>
<dbReference type="GO" id="GO:0009228">
    <property type="term" value="P:thiamine biosynthetic process"/>
    <property type="evidence" value="ECO:0007669"/>
    <property type="project" value="UniProtKB-KW"/>
</dbReference>
<comment type="cofactor">
    <cofactor evidence="9">
        <name>Mg(2+)</name>
        <dbReference type="ChEBI" id="CHEBI:18420"/>
    </cofactor>
    <text evidence="9">Binds 1 Mg(2+) ion per subunit.</text>
</comment>
<comment type="caution">
    <text evidence="9">Lacks conserved residue(s) required for the propagation of feature annotation.</text>
</comment>
<evidence type="ECO:0000256" key="7">
    <source>
        <dbReference type="ARBA" id="ARBA00047851"/>
    </source>
</evidence>
<comment type="catalytic activity">
    <reaction evidence="6 9">
        <text>4-methyl-5-(2-phosphooxyethyl)-thiazole + 4-amino-2-methyl-5-(diphosphooxymethyl)pyrimidine + H(+) = thiamine phosphate + diphosphate</text>
        <dbReference type="Rhea" id="RHEA:22328"/>
        <dbReference type="ChEBI" id="CHEBI:15378"/>
        <dbReference type="ChEBI" id="CHEBI:33019"/>
        <dbReference type="ChEBI" id="CHEBI:37575"/>
        <dbReference type="ChEBI" id="CHEBI:57841"/>
        <dbReference type="ChEBI" id="CHEBI:58296"/>
        <dbReference type="EC" id="2.5.1.3"/>
    </reaction>
</comment>
<dbReference type="InterPro" id="IPR034291">
    <property type="entry name" value="TMP_synthase"/>
</dbReference>
<feature type="binding site" evidence="9">
    <location>
        <position position="158"/>
    </location>
    <ligand>
        <name>4-amino-2-methyl-5-(diphosphooxymethyl)pyrimidine</name>
        <dbReference type="ChEBI" id="CHEBI:57841"/>
    </ligand>
</feature>
<comment type="similarity">
    <text evidence="9">Belongs to the thiamine-phosphate synthase family.</text>
</comment>
<feature type="binding site" evidence="9">
    <location>
        <position position="129"/>
    </location>
    <ligand>
        <name>4-amino-2-methyl-5-(diphosphooxymethyl)pyrimidine</name>
        <dbReference type="ChEBI" id="CHEBI:57841"/>
    </ligand>
</feature>
<feature type="binding site" evidence="9">
    <location>
        <begin position="155"/>
        <end position="157"/>
    </location>
    <ligand>
        <name>2-[(2R,5Z)-2-carboxy-4-methylthiazol-5(2H)-ylidene]ethyl phosphate</name>
        <dbReference type="ChEBI" id="CHEBI:62899"/>
    </ligand>
</feature>
<dbReference type="HAMAP" id="MF_00097">
    <property type="entry name" value="TMP_synthase"/>
    <property type="match status" value="1"/>
</dbReference>
<dbReference type="GO" id="GO:0004789">
    <property type="term" value="F:thiamine-phosphate diphosphorylase activity"/>
    <property type="evidence" value="ECO:0007669"/>
    <property type="project" value="UniProtKB-UniRule"/>
</dbReference>
<dbReference type="PANTHER" id="PTHR20857">
    <property type="entry name" value="THIAMINE-PHOSPHATE PYROPHOSPHORYLASE"/>
    <property type="match status" value="1"/>
</dbReference>
<comment type="function">
    <text evidence="9">Condenses 4-methyl-5-(beta-hydroxyethyl)thiazole monophosphate (THZ-P) and 2-methyl-4-amino-5-hydroxymethyl pyrimidine pyrophosphate (HMP-PP) to form thiamine monophosphate (TMP).</text>
</comment>
<dbReference type="GO" id="GO:0009229">
    <property type="term" value="P:thiamine diphosphate biosynthetic process"/>
    <property type="evidence" value="ECO:0007669"/>
    <property type="project" value="UniProtKB-UniRule"/>
</dbReference>
<sequence length="241" mass="25238">MRARVPAWRGLYAILDLPHAGGLEPAAALAGLLGVMEIGPEKAPTIVQLRAKQADATERGRLVRELAPMVRAAGGLLIVDDDVEAAMAAAHGVHLGQEDMAERTGDRPWSEWLMELRRAAPPGFLIGLSTHTRAQVEAAAGLDVDYIGFGPILPTRSKLAQEPAVGFEELERVCAVSPHPVVAIGGLGAEEALRCARAGAAGAAMIGALVGRTQAEVRARATDLAAAIRHAIDALGQPTRR</sequence>
<accession>A0A1I1X0B4</accession>
<evidence type="ECO:0000256" key="8">
    <source>
        <dbReference type="ARBA" id="ARBA00047883"/>
    </source>
</evidence>
<evidence type="ECO:0000313" key="12">
    <source>
        <dbReference type="Proteomes" id="UP000199400"/>
    </source>
</evidence>
<dbReference type="GO" id="GO:0000287">
    <property type="term" value="F:magnesium ion binding"/>
    <property type="evidence" value="ECO:0007669"/>
    <property type="project" value="UniProtKB-UniRule"/>
</dbReference>
<evidence type="ECO:0000259" key="10">
    <source>
        <dbReference type="Pfam" id="PF02581"/>
    </source>
</evidence>
<protein>
    <recommendedName>
        <fullName evidence="9">Thiamine-phosphate synthase</fullName>
        <shortName evidence="9">TP synthase</shortName>
        <shortName evidence="9">TPS</shortName>
        <ecNumber evidence="9">2.5.1.3</ecNumber>
    </recommendedName>
    <alternativeName>
        <fullName evidence="9">Thiamine-phosphate pyrophosphorylase</fullName>
        <shortName evidence="9">TMP pyrophosphorylase</shortName>
        <shortName evidence="9">TMP-PPase</shortName>
    </alternativeName>
</protein>
<keyword evidence="2 9" id="KW-0808">Transferase</keyword>
<comment type="pathway">
    <text evidence="1 9">Cofactor biosynthesis; thiamine diphosphate biosynthesis; thiamine phosphate from 4-amino-2-methyl-5-diphosphomethylpyrimidine and 4-methyl-5-(2-phosphoethyl)-thiazole: step 1/1.</text>
</comment>
<evidence type="ECO:0000256" key="5">
    <source>
        <dbReference type="ARBA" id="ARBA00022977"/>
    </source>
</evidence>
<dbReference type="SUPFAM" id="SSF51391">
    <property type="entry name" value="Thiamin phosphate synthase"/>
    <property type="match status" value="1"/>
</dbReference>
<organism evidence="11 12">
    <name type="scientific">Nannocystis exedens</name>
    <dbReference type="NCBI Taxonomy" id="54"/>
    <lineage>
        <taxon>Bacteria</taxon>
        <taxon>Pseudomonadati</taxon>
        <taxon>Myxococcota</taxon>
        <taxon>Polyangia</taxon>
        <taxon>Nannocystales</taxon>
        <taxon>Nannocystaceae</taxon>
        <taxon>Nannocystis</taxon>
    </lineage>
</organism>
<feature type="binding site" evidence="9">
    <location>
        <position position="81"/>
    </location>
    <ligand>
        <name>Mg(2+)</name>
        <dbReference type="ChEBI" id="CHEBI:18420"/>
    </ligand>
</feature>
<feature type="binding site" evidence="9">
    <location>
        <position position="186"/>
    </location>
    <ligand>
        <name>2-[(2R,5Z)-2-carboxy-4-methylthiazol-5(2H)-ylidene]ethyl phosphate</name>
        <dbReference type="ChEBI" id="CHEBI:62899"/>
    </ligand>
</feature>
<evidence type="ECO:0000256" key="6">
    <source>
        <dbReference type="ARBA" id="ARBA00047334"/>
    </source>
</evidence>
<dbReference type="STRING" id="54.SAMN02745121_02541"/>
<dbReference type="EC" id="2.5.1.3" evidence="9"/>
<dbReference type="UniPathway" id="UPA00060">
    <property type="reaction ID" value="UER00141"/>
</dbReference>
<dbReference type="RefSeq" id="WP_096329074.1">
    <property type="nucleotide sequence ID" value="NZ_FOMX01000007.1"/>
</dbReference>
<keyword evidence="12" id="KW-1185">Reference proteome</keyword>